<dbReference type="EMBL" id="JAPTNG010000008">
    <property type="protein sequence ID" value="MCZ0831452.1"/>
    <property type="molecule type" value="Genomic_DNA"/>
</dbReference>
<accession>A0ABT4HYQ6</accession>
<gene>
    <name evidence="1" type="ORF">O0535_11875</name>
</gene>
<organism evidence="1 2">
    <name type="scientific">Brevibacillus halotolerans</name>
    <dbReference type="NCBI Taxonomy" id="1507437"/>
    <lineage>
        <taxon>Bacteria</taxon>
        <taxon>Bacillati</taxon>
        <taxon>Bacillota</taxon>
        <taxon>Bacilli</taxon>
        <taxon>Bacillales</taxon>
        <taxon>Paenibacillaceae</taxon>
        <taxon>Brevibacillus</taxon>
    </lineage>
</organism>
<reference evidence="1" key="1">
    <citation type="submission" date="2022-09" db="EMBL/GenBank/DDBJ databases">
        <title>Genome analysis and characterization of larvicidal activity of Brevibacillus strains.</title>
        <authorList>
            <person name="Patrusheva E.V."/>
            <person name="Izotova A.O."/>
            <person name="Toshchakov S.V."/>
            <person name="Sineoky S.P."/>
        </authorList>
    </citation>
    <scope>NUCLEOTIDE SEQUENCE</scope>
    <source>
        <strain evidence="1">VKPM_B-13244</strain>
    </source>
</reference>
<sequence length="364" mass="41900">MIPFKYRERLPPYWYENNVAEIHFSATGQESSFQREKIQDIGRQFILPQATYSLDIWDWIYFNEIQVGGHEERRLNIIRKRLSSLPFTLETLRSIGKGAGDLTDIEEDFLQKGIKFHFKNTRTVQVTQLLEDFEVIRPVHVKKVNIAIFDLFVWNMKHQSRSRILSRSKFPSPFLLPIDGTAPIDGTWSSTGKEILHRMRYGCVKRHYFGTPFYFPYSNPIHGWPIGFAGVRSCLRVTLAMQGNFHHQSKLPMRLVQSVLFPGPNLFPIDGTVPVDGKMSFQGGKISVRERINVKITRISHKVASPNWTENECYPINTLPIDGSWAIQGIGATPLQIEQFGGSHKSKIQVRRKDGVCIKRMVIV</sequence>
<comment type="caution">
    <text evidence="1">The sequence shown here is derived from an EMBL/GenBank/DDBJ whole genome shotgun (WGS) entry which is preliminary data.</text>
</comment>
<evidence type="ECO:0000313" key="1">
    <source>
        <dbReference type="EMBL" id="MCZ0831452.1"/>
    </source>
</evidence>
<keyword evidence="2" id="KW-1185">Reference proteome</keyword>
<dbReference type="RefSeq" id="WP_258417447.1">
    <property type="nucleotide sequence ID" value="NZ_JAPTNG010000008.1"/>
</dbReference>
<dbReference type="Proteomes" id="UP001067708">
    <property type="component" value="Unassembled WGS sequence"/>
</dbReference>
<evidence type="ECO:0000313" key="2">
    <source>
        <dbReference type="Proteomes" id="UP001067708"/>
    </source>
</evidence>
<proteinExistence type="predicted"/>
<evidence type="ECO:0008006" key="3">
    <source>
        <dbReference type="Google" id="ProtNLM"/>
    </source>
</evidence>
<protein>
    <recommendedName>
        <fullName evidence="3">DUF2313 domain-containing protein</fullName>
    </recommendedName>
</protein>
<name>A0ABT4HYQ6_9BACL</name>